<evidence type="ECO:0000256" key="6">
    <source>
        <dbReference type="SAM" id="MobiDB-lite"/>
    </source>
</evidence>
<dbReference type="CDD" id="cd00200">
    <property type="entry name" value="WD40"/>
    <property type="match status" value="1"/>
</dbReference>
<dbReference type="SUPFAM" id="SSF50978">
    <property type="entry name" value="WD40 repeat-like"/>
    <property type="match status" value="1"/>
</dbReference>
<feature type="domain" description="CDC20/Fizzy WD40" evidence="7">
    <location>
        <begin position="217"/>
        <end position="509"/>
    </location>
</feature>
<evidence type="ECO:0000256" key="4">
    <source>
        <dbReference type="ARBA" id="ARBA00023306"/>
    </source>
</evidence>
<protein>
    <recommendedName>
        <fullName evidence="7">CDC20/Fizzy WD40 domain-containing protein</fullName>
    </recommendedName>
</protein>
<comment type="similarity">
    <text evidence="1">Belongs to the WD repeat CDC20/Fizzy family.</text>
</comment>
<feature type="region of interest" description="Disordered" evidence="6">
    <location>
        <begin position="95"/>
        <end position="122"/>
    </location>
</feature>
<keyword evidence="3" id="KW-0677">Repeat</keyword>
<organism evidence="8 9">
    <name type="scientific">Oopsacas minuta</name>
    <dbReference type="NCBI Taxonomy" id="111878"/>
    <lineage>
        <taxon>Eukaryota</taxon>
        <taxon>Metazoa</taxon>
        <taxon>Porifera</taxon>
        <taxon>Hexactinellida</taxon>
        <taxon>Hexasterophora</taxon>
        <taxon>Lyssacinosida</taxon>
        <taxon>Leucopsacidae</taxon>
        <taxon>Oopsacas</taxon>
    </lineage>
</organism>
<sequence>MDPLYERRLSLRGTKIITPPSSPLTPRMKSRTPHRPSSLGKRTHSTLFNTPPTIRRNLNLSPPELSPSKRPVSGDRFIPVRSRPILSSILGITENESHSAQKQTATPSSSQPREPSPESHKEAVTYSCLLRNEILGSDITDLPMTLSQSTDGKCGMSPSRKQSSPSILQFRSSLSRPSSGFCPTASSLSPLTPSSQKLLLSPKRVTRKISKTPFKVLDAPELQDDYYLNLLDWSSSNMLAVGLGTSVYLWNAANSQVNKLHDFQSEGDCVTSVGWAETGTSLCVGTRTGIVSIWDVQTNQRVANYIRHIERVSSLAWKNTTVCSGSRDKSICQWDTRASSGEGPVRQLNFHTQEVCGLRWSADKMHLASGGNDNRLLIWNEHSFAPVHKFVEHRAAIKAIAWSPHQYGLLATGGGTQDKTIRFWNVTTGQQLNHIDTGSQVCNLCWSLHSQEIVSTHGFSQNEILIWRYPSLLQVAKLTGHANRVLYLSLSPDGQTIVTGAGDETLRFWNVFSKACTPKDQCSPLEEAISNSSSFK</sequence>
<dbReference type="Pfam" id="PF24807">
    <property type="entry name" value="WD40_CDC20-Fz"/>
    <property type="match status" value="1"/>
</dbReference>
<dbReference type="InterPro" id="IPR033010">
    <property type="entry name" value="Cdc20/Fizzy"/>
</dbReference>
<feature type="repeat" description="WD" evidence="5">
    <location>
        <begin position="263"/>
        <end position="304"/>
    </location>
</feature>
<feature type="compositionally biased region" description="Polar residues" evidence="6">
    <location>
        <begin position="45"/>
        <end position="60"/>
    </location>
</feature>
<evidence type="ECO:0000313" key="9">
    <source>
        <dbReference type="Proteomes" id="UP001165289"/>
    </source>
</evidence>
<keyword evidence="9" id="KW-1185">Reference proteome</keyword>
<keyword evidence="4" id="KW-0131">Cell cycle</keyword>
<dbReference type="InterPro" id="IPR056150">
    <property type="entry name" value="WD40_CDC20-Fz"/>
</dbReference>
<evidence type="ECO:0000259" key="7">
    <source>
        <dbReference type="Pfam" id="PF24807"/>
    </source>
</evidence>
<name>A0AAV7K1C4_9METZ</name>
<evidence type="ECO:0000256" key="1">
    <source>
        <dbReference type="ARBA" id="ARBA00006445"/>
    </source>
</evidence>
<reference evidence="8 9" key="1">
    <citation type="journal article" date="2023" name="BMC Biol.">
        <title>The compact genome of the sponge Oopsacas minuta (Hexactinellida) is lacking key metazoan core genes.</title>
        <authorList>
            <person name="Santini S."/>
            <person name="Schenkelaars Q."/>
            <person name="Jourda C."/>
            <person name="Duchesne M."/>
            <person name="Belahbib H."/>
            <person name="Rocher C."/>
            <person name="Selva M."/>
            <person name="Riesgo A."/>
            <person name="Vervoort M."/>
            <person name="Leys S.P."/>
            <person name="Kodjabachian L."/>
            <person name="Le Bivic A."/>
            <person name="Borchiellini C."/>
            <person name="Claverie J.M."/>
            <person name="Renard E."/>
        </authorList>
    </citation>
    <scope>NUCLEOTIDE SEQUENCE [LARGE SCALE GENOMIC DNA]</scope>
    <source>
        <strain evidence="8">SPO-2</strain>
    </source>
</reference>
<feature type="compositionally biased region" description="Polar residues" evidence="6">
    <location>
        <begin position="159"/>
        <end position="175"/>
    </location>
</feature>
<dbReference type="GO" id="GO:0031145">
    <property type="term" value="P:anaphase-promoting complex-dependent catabolic process"/>
    <property type="evidence" value="ECO:0007669"/>
    <property type="project" value="TreeGrafter"/>
</dbReference>
<dbReference type="InterPro" id="IPR019775">
    <property type="entry name" value="WD40_repeat_CS"/>
</dbReference>
<dbReference type="PROSITE" id="PS50294">
    <property type="entry name" value="WD_REPEATS_REGION"/>
    <property type="match status" value="2"/>
</dbReference>
<feature type="repeat" description="WD" evidence="5">
    <location>
        <begin position="478"/>
        <end position="511"/>
    </location>
</feature>
<dbReference type="InterPro" id="IPR015943">
    <property type="entry name" value="WD40/YVTN_repeat-like_dom_sf"/>
</dbReference>
<dbReference type="SMART" id="SM00320">
    <property type="entry name" value="WD40"/>
    <property type="match status" value="7"/>
</dbReference>
<dbReference type="Gene3D" id="2.130.10.10">
    <property type="entry name" value="YVTN repeat-like/Quinoprotein amine dehydrogenase"/>
    <property type="match status" value="1"/>
</dbReference>
<proteinExistence type="inferred from homology"/>
<dbReference type="InterPro" id="IPR001680">
    <property type="entry name" value="WD40_rpt"/>
</dbReference>
<evidence type="ECO:0000256" key="5">
    <source>
        <dbReference type="PROSITE-ProRule" id="PRU00221"/>
    </source>
</evidence>
<gene>
    <name evidence="8" type="ORF">LOD99_2815</name>
</gene>
<dbReference type="GO" id="GO:0010997">
    <property type="term" value="F:anaphase-promoting complex binding"/>
    <property type="evidence" value="ECO:0007669"/>
    <property type="project" value="InterPro"/>
</dbReference>
<dbReference type="EMBL" id="JAKMXF010000221">
    <property type="protein sequence ID" value="KAI6654936.1"/>
    <property type="molecule type" value="Genomic_DNA"/>
</dbReference>
<accession>A0AAV7K1C4</accession>
<dbReference type="PROSITE" id="PS50082">
    <property type="entry name" value="WD_REPEATS_2"/>
    <property type="match status" value="4"/>
</dbReference>
<dbReference type="GO" id="GO:1990757">
    <property type="term" value="F:ubiquitin ligase activator activity"/>
    <property type="evidence" value="ECO:0007669"/>
    <property type="project" value="TreeGrafter"/>
</dbReference>
<dbReference type="PROSITE" id="PS00678">
    <property type="entry name" value="WD_REPEATS_1"/>
    <property type="match status" value="2"/>
</dbReference>
<dbReference type="Proteomes" id="UP001165289">
    <property type="component" value="Unassembled WGS sequence"/>
</dbReference>
<feature type="region of interest" description="Disordered" evidence="6">
    <location>
        <begin position="147"/>
        <end position="175"/>
    </location>
</feature>
<comment type="caution">
    <text evidence="8">The sequence shown here is derived from an EMBL/GenBank/DDBJ whole genome shotgun (WGS) entry which is preliminary data.</text>
</comment>
<dbReference type="GO" id="GO:0005680">
    <property type="term" value="C:anaphase-promoting complex"/>
    <property type="evidence" value="ECO:0007669"/>
    <property type="project" value="TreeGrafter"/>
</dbReference>
<feature type="region of interest" description="Disordered" evidence="6">
    <location>
        <begin position="9"/>
        <end position="78"/>
    </location>
</feature>
<dbReference type="InterPro" id="IPR036322">
    <property type="entry name" value="WD40_repeat_dom_sf"/>
</dbReference>
<dbReference type="AlphaFoldDB" id="A0AAV7K1C4"/>
<dbReference type="PANTHER" id="PTHR19918">
    <property type="entry name" value="CELL DIVISION CYCLE 20 CDC20 FIZZY -RELATED"/>
    <property type="match status" value="1"/>
</dbReference>
<dbReference type="GO" id="GO:1905786">
    <property type="term" value="P:positive regulation of anaphase-promoting complex-dependent catabolic process"/>
    <property type="evidence" value="ECO:0007669"/>
    <property type="project" value="TreeGrafter"/>
</dbReference>
<feature type="repeat" description="WD" evidence="5">
    <location>
        <begin position="348"/>
        <end position="380"/>
    </location>
</feature>
<dbReference type="PANTHER" id="PTHR19918:SF1">
    <property type="entry name" value="FIZZY-RELATED PROTEIN HOMOLOG"/>
    <property type="match status" value="1"/>
</dbReference>
<keyword evidence="2 5" id="KW-0853">WD repeat</keyword>
<evidence type="ECO:0000256" key="2">
    <source>
        <dbReference type="ARBA" id="ARBA00022574"/>
    </source>
</evidence>
<evidence type="ECO:0000256" key="3">
    <source>
        <dbReference type="ARBA" id="ARBA00022737"/>
    </source>
</evidence>
<evidence type="ECO:0000313" key="8">
    <source>
        <dbReference type="EMBL" id="KAI6654936.1"/>
    </source>
</evidence>
<feature type="repeat" description="WD" evidence="5">
    <location>
        <begin position="390"/>
        <end position="434"/>
    </location>
</feature>